<organism evidence="1 2">
    <name type="scientific">Ruegeria atlantica</name>
    <dbReference type="NCBI Taxonomy" id="81569"/>
    <lineage>
        <taxon>Bacteria</taxon>
        <taxon>Pseudomonadati</taxon>
        <taxon>Pseudomonadota</taxon>
        <taxon>Alphaproteobacteria</taxon>
        <taxon>Rhodobacterales</taxon>
        <taxon>Roseobacteraceae</taxon>
        <taxon>Ruegeria</taxon>
    </lineage>
</organism>
<accession>A0A0N7LQ16</accession>
<evidence type="ECO:0000313" key="1">
    <source>
        <dbReference type="EMBL" id="CUH46764.1"/>
    </source>
</evidence>
<dbReference type="GO" id="GO:0005198">
    <property type="term" value="F:structural molecule activity"/>
    <property type="evidence" value="ECO:0007669"/>
    <property type="project" value="InterPro"/>
</dbReference>
<gene>
    <name evidence="1" type="ORF">RUA4292_00930</name>
</gene>
<proteinExistence type="predicted"/>
<protein>
    <submittedName>
        <fullName evidence="1">Flagellar basal body P-ring protein</fullName>
    </submittedName>
</protein>
<dbReference type="Pfam" id="PF02119">
    <property type="entry name" value="FlgI"/>
    <property type="match status" value="1"/>
</dbReference>
<keyword evidence="1" id="KW-0969">Cilium</keyword>
<keyword evidence="1" id="KW-0966">Cell projection</keyword>
<sequence length="65" mass="6493">MCSTSSKQANAALISGASRSTTAGTATLSEVVAGLNALGVSPRDMIDILKTIKAAGALHAEFIVC</sequence>
<dbReference type="STRING" id="81569.RUM4293_01851"/>
<dbReference type="GO" id="GO:0009428">
    <property type="term" value="C:bacterial-type flagellum basal body, distal rod, P ring"/>
    <property type="evidence" value="ECO:0007669"/>
    <property type="project" value="InterPro"/>
</dbReference>
<dbReference type="GO" id="GO:0071973">
    <property type="term" value="P:bacterial-type flagellum-dependent cell motility"/>
    <property type="evidence" value="ECO:0007669"/>
    <property type="project" value="InterPro"/>
</dbReference>
<dbReference type="GO" id="GO:0030288">
    <property type="term" value="C:outer membrane-bounded periplasmic space"/>
    <property type="evidence" value="ECO:0007669"/>
    <property type="project" value="InterPro"/>
</dbReference>
<name>A0A0N7LQ16_9RHOB</name>
<dbReference type="EMBL" id="CYPU01000017">
    <property type="protein sequence ID" value="CUH46764.1"/>
    <property type="molecule type" value="Genomic_DNA"/>
</dbReference>
<dbReference type="RefSeq" id="WP_233493350.1">
    <property type="nucleotide sequence ID" value="NZ_CYPU01000017.1"/>
</dbReference>
<evidence type="ECO:0000313" key="2">
    <source>
        <dbReference type="Proteomes" id="UP000050783"/>
    </source>
</evidence>
<dbReference type="AlphaFoldDB" id="A0A0N7LQ16"/>
<keyword evidence="1" id="KW-0282">Flagellum</keyword>
<dbReference type="Proteomes" id="UP000050783">
    <property type="component" value="Unassembled WGS sequence"/>
</dbReference>
<dbReference type="GeneID" id="69258304"/>
<reference evidence="1 2" key="1">
    <citation type="submission" date="2015-09" db="EMBL/GenBank/DDBJ databases">
        <authorList>
            <consortium name="Swine Surveillance"/>
        </authorList>
    </citation>
    <scope>NUCLEOTIDE SEQUENCE [LARGE SCALE GENOMIC DNA]</scope>
    <source>
        <strain evidence="1 2">CECT 4292</strain>
    </source>
</reference>
<dbReference type="InterPro" id="IPR001782">
    <property type="entry name" value="Flag_FlgI"/>
</dbReference>